<dbReference type="RefSeq" id="WP_307870009.1">
    <property type="nucleotide sequence ID" value="NZ_JAGIOP010000002.1"/>
</dbReference>
<comment type="caution">
    <text evidence="7">The sequence shown here is derived from an EMBL/GenBank/DDBJ whole genome shotgun (WGS) entry which is preliminary data.</text>
</comment>
<evidence type="ECO:0008006" key="9">
    <source>
        <dbReference type="Google" id="ProtNLM"/>
    </source>
</evidence>
<keyword evidence="5" id="KW-0449">Lipoprotein</keyword>
<evidence type="ECO:0000256" key="2">
    <source>
        <dbReference type="ARBA" id="ARBA00022729"/>
    </source>
</evidence>
<reference evidence="7 8" key="1">
    <citation type="submission" date="2021-03" db="EMBL/GenBank/DDBJ databases">
        <title>Sequencing the genomes of 1000 actinobacteria strains.</title>
        <authorList>
            <person name="Klenk H.-P."/>
        </authorList>
    </citation>
    <scope>NUCLEOTIDE SEQUENCE [LARGE SCALE GENOMIC DNA]</scope>
    <source>
        <strain evidence="7 8">DSM 46713</strain>
    </source>
</reference>
<dbReference type="InterPro" id="IPR008691">
    <property type="entry name" value="LpqH"/>
</dbReference>
<sequence>MVERTPNWENNLMRHIQQRVRRAATYTVMIGALAASACAAPTKAPADAYTARVYLNGQERPTTFPVLCTQRSWLWTIETMPEAPGFTAILQTGATIEPKVMRLTDIAGFTGSSANVTAPADAGIEGTTFRVSGTARGWYADHPTRPTEVQYRMEARC</sequence>
<evidence type="ECO:0000256" key="1">
    <source>
        <dbReference type="ARBA" id="ARBA00022475"/>
    </source>
</evidence>
<dbReference type="Proteomes" id="UP000694460">
    <property type="component" value="Unassembled WGS sequence"/>
</dbReference>
<keyword evidence="8" id="KW-1185">Reference proteome</keyword>
<feature type="chain" id="PRO_5046937117" description="Lipoprotein antigen" evidence="6">
    <location>
        <begin position="40"/>
        <end position="157"/>
    </location>
</feature>
<evidence type="ECO:0000256" key="5">
    <source>
        <dbReference type="ARBA" id="ARBA00023288"/>
    </source>
</evidence>
<dbReference type="Pfam" id="PF05481">
    <property type="entry name" value="Myco_19_kDa"/>
    <property type="match status" value="1"/>
</dbReference>
<proteinExistence type="predicted"/>
<evidence type="ECO:0000256" key="6">
    <source>
        <dbReference type="SAM" id="SignalP"/>
    </source>
</evidence>
<evidence type="ECO:0000313" key="7">
    <source>
        <dbReference type="EMBL" id="MBP2452595.1"/>
    </source>
</evidence>
<feature type="signal peptide" evidence="6">
    <location>
        <begin position="1"/>
        <end position="39"/>
    </location>
</feature>
<evidence type="ECO:0000256" key="3">
    <source>
        <dbReference type="ARBA" id="ARBA00023136"/>
    </source>
</evidence>
<dbReference type="EMBL" id="JAGIOP010000002">
    <property type="protein sequence ID" value="MBP2452595.1"/>
    <property type="molecule type" value="Genomic_DNA"/>
</dbReference>
<organism evidence="7 8">
    <name type="scientific">Mycolicibacterium lutetiense</name>
    <dbReference type="NCBI Taxonomy" id="1641992"/>
    <lineage>
        <taxon>Bacteria</taxon>
        <taxon>Bacillati</taxon>
        <taxon>Actinomycetota</taxon>
        <taxon>Actinomycetes</taxon>
        <taxon>Mycobacteriales</taxon>
        <taxon>Mycobacteriaceae</taxon>
        <taxon>Mycolicibacterium</taxon>
    </lineage>
</organism>
<evidence type="ECO:0000256" key="4">
    <source>
        <dbReference type="ARBA" id="ARBA00023139"/>
    </source>
</evidence>
<keyword evidence="1" id="KW-1003">Cell membrane</keyword>
<name>A0ABS4ZSX5_9MYCO</name>
<keyword evidence="4" id="KW-0564">Palmitate</keyword>
<evidence type="ECO:0000313" key="8">
    <source>
        <dbReference type="Proteomes" id="UP000694460"/>
    </source>
</evidence>
<accession>A0ABS4ZSX5</accession>
<gene>
    <name evidence="7" type="ORF">JOF57_002508</name>
</gene>
<protein>
    <recommendedName>
        <fullName evidence="9">Lipoprotein antigen</fullName>
    </recommendedName>
</protein>
<keyword evidence="3" id="KW-0472">Membrane</keyword>
<keyword evidence="2 6" id="KW-0732">Signal</keyword>